<sequence>MIRINTMNSPFENQPLQQDSPFKANGRFGRLSYAAWTFLFTLVLVTAILLIMFTFGFTNPEGAPDFSTPGLICIAILYIVGIYINFVFTIRRLHDRNNTGWLSLLMLVPVVNIGLAIYLFCAKGTEGPNDYGPKRPTPSWERVLGWIYIVLIPLALIFGVIAVIMAPTYEGYVEKSESIVIGSPSQSE</sequence>
<feature type="transmembrane region" description="Helical" evidence="1">
    <location>
        <begin position="100"/>
        <end position="120"/>
    </location>
</feature>
<accession>D0CCJ8</accession>
<dbReference type="AlphaFoldDB" id="D0CCJ8"/>
<protein>
    <recommendedName>
        <fullName evidence="4">DUF805 domain-containing protein</fullName>
    </recommendedName>
</protein>
<evidence type="ECO:0000256" key="1">
    <source>
        <dbReference type="SAM" id="Phobius"/>
    </source>
</evidence>
<dbReference type="PANTHER" id="PTHR34980:SF3">
    <property type="entry name" value="BLR8105 PROTEIN"/>
    <property type="match status" value="1"/>
</dbReference>
<dbReference type="GO" id="GO:0005886">
    <property type="term" value="C:plasma membrane"/>
    <property type="evidence" value="ECO:0007669"/>
    <property type="project" value="TreeGrafter"/>
</dbReference>
<dbReference type="Pfam" id="PF05656">
    <property type="entry name" value="DUF805"/>
    <property type="match status" value="1"/>
</dbReference>
<dbReference type="EMBL" id="GG704576">
    <property type="protein sequence ID" value="EEX02785.1"/>
    <property type="molecule type" value="Genomic_DNA"/>
</dbReference>
<dbReference type="PANTHER" id="PTHR34980">
    <property type="entry name" value="INNER MEMBRANE PROTEIN-RELATED-RELATED"/>
    <property type="match status" value="1"/>
</dbReference>
<keyword evidence="1" id="KW-1133">Transmembrane helix</keyword>
<reference evidence="3" key="1">
    <citation type="journal article" date="2012" name="PLoS ONE">
        <title>The success of Acinetobacter species; genetic, metabolic and virulence attributes.</title>
        <authorList>
            <person name="Peleg A.Y."/>
            <person name="de Breij A."/>
            <person name="Adams M.D."/>
            <person name="Cerqueira G.M."/>
            <person name="Mocali S."/>
            <person name="Galardini M."/>
            <person name="Nibbering P.H."/>
            <person name="Earl A.M."/>
            <person name="Ward D.V."/>
            <person name="Paterson D.L."/>
            <person name="Seifert H."/>
            <person name="Dijkshoorn L."/>
        </authorList>
    </citation>
    <scope>NUCLEOTIDE SEQUENCE [LARGE SCALE GENOMIC DNA]</scope>
    <source>
        <strain evidence="3">ATCC 19606 / DSM 30007 / JCM 6841 / CCUG 19606 / CIP 70.34 / NBRC 109757 / NCIMB 12457 / NCTC 12156 / 81</strain>
    </source>
</reference>
<gene>
    <name evidence="2" type="ORF">HMPREF0010_02478</name>
</gene>
<keyword evidence="1" id="KW-0472">Membrane</keyword>
<proteinExistence type="predicted"/>
<evidence type="ECO:0000313" key="2">
    <source>
        <dbReference type="EMBL" id="EEX02785.1"/>
    </source>
</evidence>
<dbReference type="InterPro" id="IPR008523">
    <property type="entry name" value="DUF805"/>
</dbReference>
<name>D0CCJ8_ACIB2</name>
<feature type="transmembrane region" description="Helical" evidence="1">
    <location>
        <begin position="69"/>
        <end position="88"/>
    </location>
</feature>
<feature type="transmembrane region" description="Helical" evidence="1">
    <location>
        <begin position="33"/>
        <end position="57"/>
    </location>
</feature>
<organism evidence="2 3">
    <name type="scientific">Acinetobacter baumannii (strain ATCC 19606 / DSM 30007 / JCM 6841 / CCUG 19606 / CIP 70.34 / NBRC 109757 / NCIMB 12457 / NCTC 12156 / 81)</name>
    <dbReference type="NCBI Taxonomy" id="575584"/>
    <lineage>
        <taxon>Bacteria</taxon>
        <taxon>Pseudomonadati</taxon>
        <taxon>Pseudomonadota</taxon>
        <taxon>Gammaproteobacteria</taxon>
        <taxon>Moraxellales</taxon>
        <taxon>Moraxellaceae</taxon>
        <taxon>Acinetobacter</taxon>
        <taxon>Acinetobacter calcoaceticus/baumannii complex</taxon>
    </lineage>
</organism>
<dbReference type="Proteomes" id="UP000005740">
    <property type="component" value="Unassembled WGS sequence"/>
</dbReference>
<dbReference type="BioCyc" id="ABAU575584-HMP:GM69-2515-MONOMER"/>
<evidence type="ECO:0008006" key="4">
    <source>
        <dbReference type="Google" id="ProtNLM"/>
    </source>
</evidence>
<evidence type="ECO:0000313" key="3">
    <source>
        <dbReference type="Proteomes" id="UP000005740"/>
    </source>
</evidence>
<feature type="transmembrane region" description="Helical" evidence="1">
    <location>
        <begin position="143"/>
        <end position="166"/>
    </location>
</feature>
<keyword evidence="1" id="KW-0812">Transmembrane</keyword>